<feature type="region of interest" description="Disordered" evidence="1">
    <location>
        <begin position="67"/>
        <end position="96"/>
    </location>
</feature>
<dbReference type="AlphaFoldDB" id="A0AAV5ECA1"/>
<gene>
    <name evidence="2" type="primary">gb08152</name>
    <name evidence="2" type="ORF">PR202_gb08152</name>
</gene>
<comment type="caution">
    <text evidence="2">The sequence shown here is derived from an EMBL/GenBank/DDBJ whole genome shotgun (WGS) entry which is preliminary data.</text>
</comment>
<evidence type="ECO:0000313" key="2">
    <source>
        <dbReference type="EMBL" id="GJN20739.1"/>
    </source>
</evidence>
<protein>
    <submittedName>
        <fullName evidence="2">Uncharacterized protein</fullName>
    </submittedName>
</protein>
<sequence>MPPPPPPLTPHLVGHLRGRALTTPLLDPLIRSTSSSANPALSFSLFLLLLRAALRPSHLTFPFLARAPPRASPALPSPPRSTRTRSAWDSSPPIST</sequence>
<feature type="compositionally biased region" description="Low complexity" evidence="1">
    <location>
        <begin position="67"/>
        <end position="87"/>
    </location>
</feature>
<reference evidence="2" key="2">
    <citation type="submission" date="2021-12" db="EMBL/GenBank/DDBJ databases">
        <title>Resequencing data analysis of finger millet.</title>
        <authorList>
            <person name="Hatakeyama M."/>
            <person name="Aluri S."/>
            <person name="Balachadran M.T."/>
            <person name="Sivarajan S.R."/>
            <person name="Poveda L."/>
            <person name="Shimizu-Inatsugi R."/>
            <person name="Schlapbach R."/>
            <person name="Sreeman S.M."/>
            <person name="Shimizu K.K."/>
        </authorList>
    </citation>
    <scope>NUCLEOTIDE SEQUENCE</scope>
</reference>
<keyword evidence="3" id="KW-1185">Reference proteome</keyword>
<name>A0AAV5ECA1_ELECO</name>
<reference evidence="2" key="1">
    <citation type="journal article" date="2018" name="DNA Res.">
        <title>Multiple hybrid de novo genome assembly of finger millet, an orphan allotetraploid crop.</title>
        <authorList>
            <person name="Hatakeyama M."/>
            <person name="Aluri S."/>
            <person name="Balachadran M.T."/>
            <person name="Sivarajan S.R."/>
            <person name="Patrignani A."/>
            <person name="Gruter S."/>
            <person name="Poveda L."/>
            <person name="Shimizu-Inatsugi R."/>
            <person name="Baeten J."/>
            <person name="Francoijs K.J."/>
            <person name="Nataraja K.N."/>
            <person name="Reddy Y.A.N."/>
            <person name="Phadnis S."/>
            <person name="Ravikumar R.L."/>
            <person name="Schlapbach R."/>
            <person name="Sreeman S.M."/>
            <person name="Shimizu K.K."/>
        </authorList>
    </citation>
    <scope>NUCLEOTIDE SEQUENCE</scope>
</reference>
<dbReference type="EMBL" id="BQKI01000075">
    <property type="protein sequence ID" value="GJN20739.1"/>
    <property type="molecule type" value="Genomic_DNA"/>
</dbReference>
<organism evidence="2 3">
    <name type="scientific">Eleusine coracana subsp. coracana</name>
    <dbReference type="NCBI Taxonomy" id="191504"/>
    <lineage>
        <taxon>Eukaryota</taxon>
        <taxon>Viridiplantae</taxon>
        <taxon>Streptophyta</taxon>
        <taxon>Embryophyta</taxon>
        <taxon>Tracheophyta</taxon>
        <taxon>Spermatophyta</taxon>
        <taxon>Magnoliopsida</taxon>
        <taxon>Liliopsida</taxon>
        <taxon>Poales</taxon>
        <taxon>Poaceae</taxon>
        <taxon>PACMAD clade</taxon>
        <taxon>Chloridoideae</taxon>
        <taxon>Cynodonteae</taxon>
        <taxon>Eleusininae</taxon>
        <taxon>Eleusine</taxon>
    </lineage>
</organism>
<accession>A0AAV5ECA1</accession>
<dbReference type="Proteomes" id="UP001054889">
    <property type="component" value="Unassembled WGS sequence"/>
</dbReference>
<evidence type="ECO:0000256" key="1">
    <source>
        <dbReference type="SAM" id="MobiDB-lite"/>
    </source>
</evidence>
<evidence type="ECO:0000313" key="3">
    <source>
        <dbReference type="Proteomes" id="UP001054889"/>
    </source>
</evidence>
<proteinExistence type="predicted"/>